<accession>A0A4S1CJY7</accession>
<dbReference type="UniPathway" id="UPA00241">
    <property type="reaction ID" value="UER00356"/>
</dbReference>
<evidence type="ECO:0000256" key="2">
    <source>
        <dbReference type="ARBA" id="ARBA00022490"/>
    </source>
</evidence>
<dbReference type="GO" id="GO:0004140">
    <property type="term" value="F:dephospho-CoA kinase activity"/>
    <property type="evidence" value="ECO:0007669"/>
    <property type="project" value="UniProtKB-UniRule"/>
</dbReference>
<comment type="similarity">
    <text evidence="1 8">Belongs to the CoaE family.</text>
</comment>
<dbReference type="CDD" id="cd02022">
    <property type="entry name" value="DPCK"/>
    <property type="match status" value="1"/>
</dbReference>
<evidence type="ECO:0000256" key="1">
    <source>
        <dbReference type="ARBA" id="ARBA00009018"/>
    </source>
</evidence>
<comment type="caution">
    <text evidence="10">The sequence shown here is derived from an EMBL/GenBank/DDBJ whole genome shotgun (WGS) entry which is preliminary data.</text>
</comment>
<name>A0A4S1CJY7_9BACT</name>
<evidence type="ECO:0000256" key="4">
    <source>
        <dbReference type="ARBA" id="ARBA00022741"/>
    </source>
</evidence>
<evidence type="ECO:0000256" key="8">
    <source>
        <dbReference type="HAMAP-Rule" id="MF_00376"/>
    </source>
</evidence>
<dbReference type="EMBL" id="SRSC01000001">
    <property type="protein sequence ID" value="TGU74011.1"/>
    <property type="molecule type" value="Genomic_DNA"/>
</dbReference>
<dbReference type="Proteomes" id="UP000306416">
    <property type="component" value="Unassembled WGS sequence"/>
</dbReference>
<comment type="catalytic activity">
    <reaction evidence="8">
        <text>3'-dephospho-CoA + ATP = ADP + CoA + H(+)</text>
        <dbReference type="Rhea" id="RHEA:18245"/>
        <dbReference type="ChEBI" id="CHEBI:15378"/>
        <dbReference type="ChEBI" id="CHEBI:30616"/>
        <dbReference type="ChEBI" id="CHEBI:57287"/>
        <dbReference type="ChEBI" id="CHEBI:57328"/>
        <dbReference type="ChEBI" id="CHEBI:456216"/>
        <dbReference type="EC" id="2.7.1.24"/>
    </reaction>
</comment>
<dbReference type="RefSeq" id="WP_135868352.1">
    <property type="nucleotide sequence ID" value="NZ_SRSC01000001.1"/>
</dbReference>
<dbReference type="NCBIfam" id="TIGR00152">
    <property type="entry name" value="dephospho-CoA kinase"/>
    <property type="match status" value="1"/>
</dbReference>
<comment type="pathway">
    <text evidence="8">Cofactor biosynthesis; coenzyme A biosynthesis; CoA from (R)-pantothenate: step 5/5.</text>
</comment>
<evidence type="ECO:0000313" key="11">
    <source>
        <dbReference type="Proteomes" id="UP000306416"/>
    </source>
</evidence>
<dbReference type="SUPFAM" id="SSF52540">
    <property type="entry name" value="P-loop containing nucleoside triphosphate hydrolases"/>
    <property type="match status" value="1"/>
</dbReference>
<dbReference type="Pfam" id="PF01121">
    <property type="entry name" value="CoaE"/>
    <property type="match status" value="1"/>
</dbReference>
<sequence length="211" mass="23271">MRIIGLTGGIASGKTTVARLFEKLGVPVIDADKLAREVVEPGTQGLARIVDAFGAKVLNPDGSLNRAELGAVVFADPAARRILEGITHPAIRRLAEEKLQRLRETGTGTAFYVAPLLIEAGITSRVHEVWVVYLDRETQLERLMARDGLSREAALARIASQMPMDEKKRLGRIVIDNCGSRKELEAQVLRLWEEEIAHREAERCQDSVSPK</sequence>
<evidence type="ECO:0000256" key="9">
    <source>
        <dbReference type="NCBIfam" id="TIGR00152"/>
    </source>
</evidence>
<dbReference type="AlphaFoldDB" id="A0A4S1CJY7"/>
<evidence type="ECO:0000256" key="7">
    <source>
        <dbReference type="ARBA" id="ARBA00022993"/>
    </source>
</evidence>
<keyword evidence="11" id="KW-1185">Reference proteome</keyword>
<dbReference type="InterPro" id="IPR001977">
    <property type="entry name" value="Depp_CoAkinase"/>
</dbReference>
<keyword evidence="3 8" id="KW-0808">Transferase</keyword>
<gene>
    <name evidence="8" type="primary">coaE</name>
    <name evidence="10" type="ORF">E4633_00635</name>
</gene>
<keyword evidence="6 8" id="KW-0067">ATP-binding</keyword>
<dbReference type="GO" id="GO:0005737">
    <property type="term" value="C:cytoplasm"/>
    <property type="evidence" value="ECO:0007669"/>
    <property type="project" value="UniProtKB-SubCell"/>
</dbReference>
<organism evidence="10 11">
    <name type="scientific">Geomonas terrae</name>
    <dbReference type="NCBI Taxonomy" id="2562681"/>
    <lineage>
        <taxon>Bacteria</taxon>
        <taxon>Pseudomonadati</taxon>
        <taxon>Thermodesulfobacteriota</taxon>
        <taxon>Desulfuromonadia</taxon>
        <taxon>Geobacterales</taxon>
        <taxon>Geobacteraceae</taxon>
        <taxon>Geomonas</taxon>
    </lineage>
</organism>
<keyword evidence="4 8" id="KW-0547">Nucleotide-binding</keyword>
<dbReference type="InterPro" id="IPR027417">
    <property type="entry name" value="P-loop_NTPase"/>
</dbReference>
<evidence type="ECO:0000256" key="3">
    <source>
        <dbReference type="ARBA" id="ARBA00022679"/>
    </source>
</evidence>
<dbReference type="FunFam" id="3.40.50.300:FF:000991">
    <property type="entry name" value="Dephospho-CoA kinase"/>
    <property type="match status" value="1"/>
</dbReference>
<evidence type="ECO:0000313" key="10">
    <source>
        <dbReference type="EMBL" id="TGU74011.1"/>
    </source>
</evidence>
<dbReference type="PANTHER" id="PTHR10695:SF46">
    <property type="entry name" value="BIFUNCTIONAL COENZYME A SYNTHASE-RELATED"/>
    <property type="match status" value="1"/>
</dbReference>
<evidence type="ECO:0000256" key="5">
    <source>
        <dbReference type="ARBA" id="ARBA00022777"/>
    </source>
</evidence>
<dbReference type="EC" id="2.7.1.24" evidence="8 9"/>
<comment type="subcellular location">
    <subcellularLocation>
        <location evidence="8">Cytoplasm</location>
    </subcellularLocation>
</comment>
<dbReference type="GO" id="GO:0005524">
    <property type="term" value="F:ATP binding"/>
    <property type="evidence" value="ECO:0007669"/>
    <property type="project" value="UniProtKB-UniRule"/>
</dbReference>
<dbReference type="GO" id="GO:0015937">
    <property type="term" value="P:coenzyme A biosynthetic process"/>
    <property type="evidence" value="ECO:0007669"/>
    <property type="project" value="UniProtKB-UniRule"/>
</dbReference>
<dbReference type="HAMAP" id="MF_00376">
    <property type="entry name" value="Dephospho_CoA_kinase"/>
    <property type="match status" value="1"/>
</dbReference>
<keyword evidence="5 8" id="KW-0418">Kinase</keyword>
<dbReference type="PROSITE" id="PS51219">
    <property type="entry name" value="DPCK"/>
    <property type="match status" value="1"/>
</dbReference>
<protein>
    <recommendedName>
        <fullName evidence="8 9">Dephospho-CoA kinase</fullName>
        <ecNumber evidence="8 9">2.7.1.24</ecNumber>
    </recommendedName>
    <alternativeName>
        <fullName evidence="8">Dephosphocoenzyme A kinase</fullName>
    </alternativeName>
</protein>
<comment type="function">
    <text evidence="8">Catalyzes the phosphorylation of the 3'-hydroxyl group of dephosphocoenzyme A to form coenzyme A.</text>
</comment>
<feature type="binding site" evidence="8">
    <location>
        <begin position="11"/>
        <end position="16"/>
    </location>
    <ligand>
        <name>ATP</name>
        <dbReference type="ChEBI" id="CHEBI:30616"/>
    </ligand>
</feature>
<reference evidence="10 11" key="1">
    <citation type="submission" date="2019-04" db="EMBL/GenBank/DDBJ databases">
        <title>Geobacter oryzae sp. nov., ferric-reducing bacteria isolated from paddy soil.</title>
        <authorList>
            <person name="Xu Z."/>
            <person name="Masuda Y."/>
            <person name="Itoh H."/>
            <person name="Senoo K."/>
        </authorList>
    </citation>
    <scope>NUCLEOTIDE SEQUENCE [LARGE SCALE GENOMIC DNA]</scope>
    <source>
        <strain evidence="10 11">Red111</strain>
    </source>
</reference>
<proteinExistence type="inferred from homology"/>
<dbReference type="Gene3D" id="3.40.50.300">
    <property type="entry name" value="P-loop containing nucleotide triphosphate hydrolases"/>
    <property type="match status" value="1"/>
</dbReference>
<keyword evidence="2 8" id="KW-0963">Cytoplasm</keyword>
<dbReference type="PANTHER" id="PTHR10695">
    <property type="entry name" value="DEPHOSPHO-COA KINASE-RELATED"/>
    <property type="match status" value="1"/>
</dbReference>
<keyword evidence="7 8" id="KW-0173">Coenzyme A biosynthesis</keyword>
<evidence type="ECO:0000256" key="6">
    <source>
        <dbReference type="ARBA" id="ARBA00022840"/>
    </source>
</evidence>